<sequence length="176" mass="17548">MPTMKTLLPLLGAVAVAAQVQNEGCYSSSGSLQNHGKNIYQSTGACFTSCDKTVIGLTGSECYCGDEVPPFSDKVEDSKCSTPCPGYPYDKCGGDGYWSISTIGGSDVPGNTTSESTTAPATSSSSSSSVASTSSMNATTTSSAPSTSTSAEYTGAAAQPAMGAGVVAIGALFALL</sequence>
<evidence type="ECO:0000256" key="1">
    <source>
        <dbReference type="SAM" id="MobiDB-lite"/>
    </source>
</evidence>
<organism evidence="4 5">
    <name type="scientific">Ramularia collo-cygni</name>
    <dbReference type="NCBI Taxonomy" id="112498"/>
    <lineage>
        <taxon>Eukaryota</taxon>
        <taxon>Fungi</taxon>
        <taxon>Dikarya</taxon>
        <taxon>Ascomycota</taxon>
        <taxon>Pezizomycotina</taxon>
        <taxon>Dothideomycetes</taxon>
        <taxon>Dothideomycetidae</taxon>
        <taxon>Mycosphaerellales</taxon>
        <taxon>Mycosphaerellaceae</taxon>
        <taxon>Ramularia</taxon>
    </lineage>
</organism>
<accession>A0A2D3UV65</accession>
<dbReference type="PROSITE" id="PS51212">
    <property type="entry name" value="WSC"/>
    <property type="match status" value="1"/>
</dbReference>
<dbReference type="Pfam" id="PF01822">
    <property type="entry name" value="WSC"/>
    <property type="match status" value="1"/>
</dbReference>
<evidence type="ECO:0000256" key="2">
    <source>
        <dbReference type="SAM" id="SignalP"/>
    </source>
</evidence>
<dbReference type="AlphaFoldDB" id="A0A2D3UV65"/>
<dbReference type="OrthoDB" id="2019572at2759"/>
<feature type="signal peptide" evidence="2">
    <location>
        <begin position="1"/>
        <end position="18"/>
    </location>
</feature>
<feature type="compositionally biased region" description="Low complexity" evidence="1">
    <location>
        <begin position="112"/>
        <end position="151"/>
    </location>
</feature>
<feature type="region of interest" description="Disordered" evidence="1">
    <location>
        <begin position="108"/>
        <end position="155"/>
    </location>
</feature>
<protein>
    <recommendedName>
        <fullName evidence="3">WSC domain-containing protein</fullName>
    </recommendedName>
</protein>
<dbReference type="STRING" id="112498.A0A2D3UV65"/>
<dbReference type="EMBL" id="FJUY01000002">
    <property type="protein sequence ID" value="CZT15957.1"/>
    <property type="molecule type" value="Genomic_DNA"/>
</dbReference>
<dbReference type="SMART" id="SM00321">
    <property type="entry name" value="WSC"/>
    <property type="match status" value="1"/>
</dbReference>
<proteinExistence type="predicted"/>
<evidence type="ECO:0000259" key="3">
    <source>
        <dbReference type="PROSITE" id="PS51212"/>
    </source>
</evidence>
<dbReference type="GeneID" id="35597024"/>
<feature type="chain" id="PRO_5013803881" description="WSC domain-containing protein" evidence="2">
    <location>
        <begin position="19"/>
        <end position="176"/>
    </location>
</feature>
<dbReference type="InterPro" id="IPR002889">
    <property type="entry name" value="WSC_carb-bd"/>
</dbReference>
<keyword evidence="5" id="KW-1185">Reference proteome</keyword>
<dbReference type="RefSeq" id="XP_023622850.1">
    <property type="nucleotide sequence ID" value="XM_023767082.1"/>
</dbReference>
<name>A0A2D3UV65_9PEZI</name>
<reference evidence="4 5" key="1">
    <citation type="submission" date="2016-03" db="EMBL/GenBank/DDBJ databases">
        <authorList>
            <person name="Ploux O."/>
        </authorList>
    </citation>
    <scope>NUCLEOTIDE SEQUENCE [LARGE SCALE GENOMIC DNA]</scope>
    <source>
        <strain evidence="4 5">URUG2</strain>
    </source>
</reference>
<keyword evidence="2" id="KW-0732">Signal</keyword>
<evidence type="ECO:0000313" key="4">
    <source>
        <dbReference type="EMBL" id="CZT15957.1"/>
    </source>
</evidence>
<gene>
    <name evidence="4" type="ORF">RCC_01797</name>
</gene>
<dbReference type="Proteomes" id="UP000225277">
    <property type="component" value="Unassembled WGS sequence"/>
</dbReference>
<feature type="domain" description="WSC" evidence="3">
    <location>
        <begin position="19"/>
        <end position="104"/>
    </location>
</feature>
<evidence type="ECO:0000313" key="5">
    <source>
        <dbReference type="Proteomes" id="UP000225277"/>
    </source>
</evidence>